<dbReference type="Gene3D" id="3.40.390.80">
    <property type="entry name" value="Peptidase M60, enhancin-like domain 2"/>
    <property type="match status" value="1"/>
</dbReference>
<dbReference type="SMART" id="SM01276">
    <property type="entry name" value="M60-like"/>
    <property type="match status" value="1"/>
</dbReference>
<proteinExistence type="inferred from homology"/>
<dbReference type="InterPro" id="IPR042279">
    <property type="entry name" value="Pep_M60_3"/>
</dbReference>
<evidence type="ECO:0000313" key="3">
    <source>
        <dbReference type="Ensembl" id="ENSECRP00000028592.1"/>
    </source>
</evidence>
<feature type="domain" description="Peptidase M60" evidence="2">
    <location>
        <begin position="531"/>
        <end position="830"/>
    </location>
</feature>
<dbReference type="SUPFAM" id="SSF52317">
    <property type="entry name" value="Class I glutamine amidotransferase-like"/>
    <property type="match status" value="1"/>
</dbReference>
<dbReference type="FunFam" id="3.40.390.80:FF:000001">
    <property type="entry name" value="TRPM8 channel-associated factor 1"/>
    <property type="match status" value="1"/>
</dbReference>
<dbReference type="GO" id="GO:0044325">
    <property type="term" value="F:transmembrane transporter binding"/>
    <property type="evidence" value="ECO:0007669"/>
    <property type="project" value="TreeGrafter"/>
</dbReference>
<dbReference type="InterPro" id="IPR029062">
    <property type="entry name" value="Class_I_gatase-like"/>
</dbReference>
<reference evidence="3" key="1">
    <citation type="submission" date="2021-06" db="EMBL/GenBank/DDBJ databases">
        <authorList>
            <consortium name="Wellcome Sanger Institute Data Sharing"/>
        </authorList>
    </citation>
    <scope>NUCLEOTIDE SEQUENCE [LARGE SCALE GENOMIC DNA]</scope>
</reference>
<evidence type="ECO:0000313" key="4">
    <source>
        <dbReference type="Proteomes" id="UP000694620"/>
    </source>
</evidence>
<keyword evidence="4" id="KW-1185">Reference proteome</keyword>
<dbReference type="PANTHER" id="PTHR15730:SF5">
    <property type="entry name" value="SI:CH211-210B2.2-RELATED"/>
    <property type="match status" value="1"/>
</dbReference>
<organism evidence="3 4">
    <name type="scientific">Erpetoichthys calabaricus</name>
    <name type="common">Rope fish</name>
    <name type="synonym">Calamoichthys calabaricus</name>
    <dbReference type="NCBI Taxonomy" id="27687"/>
    <lineage>
        <taxon>Eukaryota</taxon>
        <taxon>Metazoa</taxon>
        <taxon>Chordata</taxon>
        <taxon>Craniata</taxon>
        <taxon>Vertebrata</taxon>
        <taxon>Euteleostomi</taxon>
        <taxon>Actinopterygii</taxon>
        <taxon>Polypteriformes</taxon>
        <taxon>Polypteridae</taxon>
        <taxon>Erpetoichthys</taxon>
    </lineage>
</organism>
<dbReference type="RefSeq" id="XP_028680844.1">
    <property type="nucleotide sequence ID" value="XM_028825011.2"/>
</dbReference>
<dbReference type="Proteomes" id="UP000694620">
    <property type="component" value="Chromosome 18"/>
</dbReference>
<dbReference type="Pfam" id="PF13402">
    <property type="entry name" value="Peptidase_M60"/>
    <property type="match status" value="1"/>
</dbReference>
<dbReference type="GO" id="GO:0090314">
    <property type="term" value="P:positive regulation of protein targeting to membrane"/>
    <property type="evidence" value="ECO:0007669"/>
    <property type="project" value="TreeGrafter"/>
</dbReference>
<protein>
    <submittedName>
        <fullName evidence="3">TRPM8 channel-associated factor homolog</fullName>
    </submittedName>
</protein>
<dbReference type="GeneTree" id="ENSGT00390000017365"/>
<dbReference type="AlphaFoldDB" id="A0A8C4TC67"/>
<gene>
    <name evidence="3" type="primary">LOC114668962</name>
</gene>
<dbReference type="OrthoDB" id="10260387at2759"/>
<name>A0A8C4TC67_ERPCA</name>
<dbReference type="InterPro" id="IPR035423">
    <property type="entry name" value="M60-like_N"/>
</dbReference>
<dbReference type="Ensembl" id="ENSECRT00000029201.1">
    <property type="protein sequence ID" value="ENSECRP00000028592.1"/>
    <property type="gene ID" value="ENSECRG00000019365.1"/>
</dbReference>
<evidence type="ECO:0000256" key="1">
    <source>
        <dbReference type="ARBA" id="ARBA00009770"/>
    </source>
</evidence>
<dbReference type="PROSITE" id="PS51723">
    <property type="entry name" value="PEPTIDASE_M60"/>
    <property type="match status" value="1"/>
</dbReference>
<evidence type="ECO:0000259" key="2">
    <source>
        <dbReference type="PROSITE" id="PS51723"/>
    </source>
</evidence>
<reference evidence="3" key="3">
    <citation type="submission" date="2025-09" db="UniProtKB">
        <authorList>
            <consortium name="Ensembl"/>
        </authorList>
    </citation>
    <scope>IDENTIFICATION</scope>
</reference>
<dbReference type="InterPro" id="IPR051244">
    <property type="entry name" value="TCAF"/>
</dbReference>
<dbReference type="RefSeq" id="XP_051777356.1">
    <property type="nucleotide sequence ID" value="XM_051921396.1"/>
</dbReference>
<dbReference type="GO" id="GO:0005886">
    <property type="term" value="C:plasma membrane"/>
    <property type="evidence" value="ECO:0007669"/>
    <property type="project" value="TreeGrafter"/>
</dbReference>
<dbReference type="Pfam" id="PF17291">
    <property type="entry name" value="M60-like_N"/>
    <property type="match status" value="1"/>
</dbReference>
<accession>A0A8C4TC67</accession>
<dbReference type="GeneID" id="114668962"/>
<dbReference type="FunFam" id="1.10.390.30:FF:000001">
    <property type="entry name" value="TRPM8 channel-associated factor 1"/>
    <property type="match status" value="1"/>
</dbReference>
<dbReference type="PANTHER" id="PTHR15730">
    <property type="entry name" value="EXPERIMENTAL AUTOIMMUNE PROSTATITIS ANTIGEN 2-RELATED"/>
    <property type="match status" value="1"/>
</dbReference>
<dbReference type="RefSeq" id="XP_028680843.1">
    <property type="nucleotide sequence ID" value="XM_028825010.2"/>
</dbReference>
<dbReference type="Gene3D" id="1.10.390.30">
    <property type="entry name" value="Peptidase M60, enhancin-like domain 3"/>
    <property type="match status" value="1"/>
</dbReference>
<comment type="similarity">
    <text evidence="1">Belongs to the TCAF family.</text>
</comment>
<dbReference type="InterPro" id="IPR031161">
    <property type="entry name" value="Peptidase_M60_dom"/>
</dbReference>
<sequence>MDLVSTYKNLVKDVNVFRFTGEAVPCELLLIGPSAIPVAVNDKGQVLVAASTYGKGRLVILAHEVYLKCPEFGPFLLNAVSWLSPTPEAAVGVHTSLTFLSGHLRNAGFNVQSVDKFISNMKVYCMDAYNDSQAGELIQFLKNGGSLLIAGQAWHWASGHKGVDVLKHFPGNSVTSVSGVYFTSHYGEKGEFKVCQEIPSSSALVLELKNIEMDLQSLLLGITEFNLNVNCIPSSLLVHGQLAFPVLLDDHNQTLIAASYYGKGKIVVLSHEGYLTHLKTFVCNALHWLGAEKGAKVCIQKDQKHLYETLIQEGFSCELSDLKGGTNVYCCTSYSDHQAHQIHEFVSEGGGLLIGGQAWWWSYSHHDQDAVAGYPGNKILNKFGISITSSTMDNKVYLAPRVKKIEQGYHFRKALVRFMDHVHKKTALNHLESSWLHNLGRDCCSFLKMKASSDAQYYNMCEHLKDLLRKSGITICPMQYWSSMKPEDKMLLNLCNDVGELPHMQGELQTTKVKTSPVVRVQVNGTNKGDTAWRSTGLFLHEGHTAQVCVPTAVVGAGWQVQIGCHSDDLNHLDKLKRPPVVIRRVPINCERISIFNLWGGLIYIVVPKGSELGTVTITVEGAAPAPYFRLGQSCVAEWQKSLNLNAAPWAELEADNIILTVPTNKISSVTNPEPLLKLWNRITKGIAELAAVPEHFPRPERIVADVQICAGWMHSGYPVMLHLESVHDITDVQFMRNNPIWGPIHELGHNQQRNVWEFPPHTTEATCNLWSVYIHEKVLDLPRSKAHPQLTVESRQKRMKTYIKGGARLEDWTVWVCLETYLQLQEGFGWEPFIALFSDYQKMSIMENLDNKAKMNLWAEKFSHQVKRNLVPFFKVWGWPIKDDVSKKLAALPEWKKNPMKAFA</sequence>
<reference evidence="3" key="2">
    <citation type="submission" date="2025-08" db="UniProtKB">
        <authorList>
            <consortium name="Ensembl"/>
        </authorList>
    </citation>
    <scope>IDENTIFICATION</scope>
</reference>